<dbReference type="FunFam" id="3.40.50.12160:FF:000003">
    <property type="entry name" value="CDK5 regulatory subunit-associated protein 1"/>
    <property type="match status" value="1"/>
</dbReference>
<dbReference type="Proteomes" id="UP000693970">
    <property type="component" value="Unassembled WGS sequence"/>
</dbReference>
<feature type="compositionally biased region" description="Polar residues" evidence="9">
    <location>
        <begin position="359"/>
        <end position="374"/>
    </location>
</feature>
<keyword evidence="3" id="KW-0004">4Fe-4S</keyword>
<dbReference type="GO" id="GO:0035600">
    <property type="term" value="P:tRNA methylthiolation"/>
    <property type="evidence" value="ECO:0007669"/>
    <property type="project" value="TreeGrafter"/>
</dbReference>
<dbReference type="GO" id="GO:0035596">
    <property type="term" value="F:methylthiotransferase activity"/>
    <property type="evidence" value="ECO:0007669"/>
    <property type="project" value="InterPro"/>
</dbReference>
<dbReference type="NCBIfam" id="TIGR01574">
    <property type="entry name" value="miaB-methiolase"/>
    <property type="match status" value="1"/>
</dbReference>
<dbReference type="InterPro" id="IPR006463">
    <property type="entry name" value="MiaB_methiolase"/>
</dbReference>
<dbReference type="EMBL" id="JAGRRH010000001">
    <property type="protein sequence ID" value="KAG7374981.1"/>
    <property type="molecule type" value="Genomic_DNA"/>
</dbReference>
<evidence type="ECO:0000256" key="5">
    <source>
        <dbReference type="ARBA" id="ARBA00022723"/>
    </source>
</evidence>
<dbReference type="InterPro" id="IPR005839">
    <property type="entry name" value="Methylthiotransferase"/>
</dbReference>
<dbReference type="PROSITE" id="PS51918">
    <property type="entry name" value="RADICAL_SAM"/>
    <property type="match status" value="1"/>
</dbReference>
<proteinExistence type="inferred from homology"/>
<evidence type="ECO:0000256" key="8">
    <source>
        <dbReference type="PROSITE-ProRule" id="PRU00278"/>
    </source>
</evidence>
<reference evidence="14" key="1">
    <citation type="journal article" date="2021" name="Sci. Rep.">
        <title>Diploid genomic architecture of Nitzschia inconspicua, an elite biomass production diatom.</title>
        <authorList>
            <person name="Oliver A."/>
            <person name="Podell S."/>
            <person name="Pinowska A."/>
            <person name="Traller J.C."/>
            <person name="Smith S.R."/>
            <person name="McClure R."/>
            <person name="Beliaev A."/>
            <person name="Bohutskyi P."/>
            <person name="Hill E.A."/>
            <person name="Rabines A."/>
            <person name="Zheng H."/>
            <person name="Allen L.Z."/>
            <person name="Kuo A."/>
            <person name="Grigoriev I.V."/>
            <person name="Allen A.E."/>
            <person name="Hazlebeck D."/>
            <person name="Allen E.E."/>
        </authorList>
    </citation>
    <scope>NUCLEOTIDE SEQUENCE</scope>
    <source>
        <strain evidence="14">Hildebrandi</strain>
    </source>
</reference>
<dbReference type="InterPro" id="IPR007197">
    <property type="entry name" value="rSAM"/>
</dbReference>
<dbReference type="Pfam" id="PF01938">
    <property type="entry name" value="TRAM"/>
    <property type="match status" value="1"/>
</dbReference>
<gene>
    <name evidence="14" type="ORF">IV203_014076</name>
</gene>
<dbReference type="AlphaFoldDB" id="A0A9K3Q8J7"/>
<protein>
    <submittedName>
        <fullName evidence="14">tRNA-i6A37 thiotransferase enzyme MiaB</fullName>
    </submittedName>
</protein>
<dbReference type="SFLD" id="SFLDS00029">
    <property type="entry name" value="Radical_SAM"/>
    <property type="match status" value="1"/>
</dbReference>
<dbReference type="FunFam" id="3.80.30.20:FF:000001">
    <property type="entry name" value="tRNA-2-methylthio-N(6)-dimethylallyladenosine synthase 2"/>
    <property type="match status" value="1"/>
</dbReference>
<keyword evidence="5" id="KW-0479">Metal-binding</keyword>
<feature type="region of interest" description="Disordered" evidence="9">
    <location>
        <begin position="228"/>
        <end position="252"/>
    </location>
</feature>
<dbReference type="SFLD" id="SFLDF00273">
    <property type="entry name" value="(dimethylallyl)adenosine_tRNA"/>
    <property type="match status" value="1"/>
</dbReference>
<keyword evidence="15" id="KW-1185">Reference proteome</keyword>
<dbReference type="PROSITE" id="PS51449">
    <property type="entry name" value="MTTASE_N"/>
    <property type="match status" value="1"/>
</dbReference>
<evidence type="ECO:0000313" key="14">
    <source>
        <dbReference type="EMBL" id="KAG7374981.1"/>
    </source>
</evidence>
<dbReference type="GO" id="GO:0003755">
    <property type="term" value="F:peptidyl-prolyl cis-trans isomerase activity"/>
    <property type="evidence" value="ECO:0007669"/>
    <property type="project" value="UniProtKB-KW"/>
</dbReference>
<evidence type="ECO:0000256" key="1">
    <source>
        <dbReference type="ARBA" id="ARBA00001966"/>
    </source>
</evidence>
<feature type="domain" description="Radical SAM core" evidence="13">
    <location>
        <begin position="551"/>
        <end position="784"/>
    </location>
</feature>
<dbReference type="PANTHER" id="PTHR43020:SF2">
    <property type="entry name" value="MITOCHONDRIAL TRNA METHYLTHIOTRANSFERASE CDK5RAP1"/>
    <property type="match status" value="1"/>
</dbReference>
<reference evidence="14" key="2">
    <citation type="submission" date="2021-04" db="EMBL/GenBank/DDBJ databases">
        <authorList>
            <person name="Podell S."/>
        </authorList>
    </citation>
    <scope>NUCLEOTIDE SEQUENCE</scope>
    <source>
        <strain evidence="14">Hildebrandi</strain>
    </source>
</reference>
<dbReference type="OrthoDB" id="190098at2759"/>
<dbReference type="Pfam" id="PF04055">
    <property type="entry name" value="Radical_SAM"/>
    <property type="match status" value="1"/>
</dbReference>
<organism evidence="14 15">
    <name type="scientific">Nitzschia inconspicua</name>
    <dbReference type="NCBI Taxonomy" id="303405"/>
    <lineage>
        <taxon>Eukaryota</taxon>
        <taxon>Sar</taxon>
        <taxon>Stramenopiles</taxon>
        <taxon>Ochrophyta</taxon>
        <taxon>Bacillariophyta</taxon>
        <taxon>Bacillariophyceae</taxon>
        <taxon>Bacillariophycidae</taxon>
        <taxon>Bacillariales</taxon>
        <taxon>Bacillariaceae</taxon>
        <taxon>Nitzschia</taxon>
    </lineage>
</organism>
<keyword evidence="7" id="KW-0411">Iron-sulfur</keyword>
<comment type="similarity">
    <text evidence="2">Belongs to the methylthiotransferase family. MiaB subfamily.</text>
</comment>
<dbReference type="SFLD" id="SFLDG01061">
    <property type="entry name" value="methylthiotransferase"/>
    <property type="match status" value="1"/>
</dbReference>
<feature type="domain" description="PpiC" evidence="10">
    <location>
        <begin position="169"/>
        <end position="299"/>
    </location>
</feature>
<keyword evidence="6" id="KW-0408">Iron</keyword>
<dbReference type="InterPro" id="IPR023058">
    <property type="entry name" value="PPIase_PpiC_CS"/>
</dbReference>
<feature type="compositionally biased region" description="Acidic residues" evidence="9">
    <location>
        <begin position="236"/>
        <end position="249"/>
    </location>
</feature>
<dbReference type="PROSITE" id="PS50198">
    <property type="entry name" value="PPIC_PPIASE_2"/>
    <property type="match status" value="1"/>
</dbReference>
<dbReference type="InterPro" id="IPR013848">
    <property type="entry name" value="Methylthiotransferase_N"/>
</dbReference>
<feature type="domain" description="TRAM" evidence="11">
    <location>
        <begin position="787"/>
        <end position="851"/>
    </location>
</feature>
<dbReference type="PROSITE" id="PS50926">
    <property type="entry name" value="TRAM"/>
    <property type="match status" value="1"/>
</dbReference>
<dbReference type="PANTHER" id="PTHR43020">
    <property type="entry name" value="CDK5 REGULATORY SUBUNIT-ASSOCIATED PROTEIN 1"/>
    <property type="match status" value="1"/>
</dbReference>
<accession>A0A9K3Q8J7</accession>
<evidence type="ECO:0000259" key="12">
    <source>
        <dbReference type="PROSITE" id="PS51449"/>
    </source>
</evidence>
<dbReference type="InterPro" id="IPR002792">
    <property type="entry name" value="TRAM_dom"/>
</dbReference>
<dbReference type="CDD" id="cd01335">
    <property type="entry name" value="Radical_SAM"/>
    <property type="match status" value="1"/>
</dbReference>
<evidence type="ECO:0000256" key="2">
    <source>
        <dbReference type="ARBA" id="ARBA00009815"/>
    </source>
</evidence>
<dbReference type="InterPro" id="IPR000297">
    <property type="entry name" value="PPIase_PpiC"/>
</dbReference>
<name>A0A9K3Q8J7_9STRA</name>
<evidence type="ECO:0000256" key="6">
    <source>
        <dbReference type="ARBA" id="ARBA00023004"/>
    </source>
</evidence>
<dbReference type="SMART" id="SM00729">
    <property type="entry name" value="Elp3"/>
    <property type="match status" value="1"/>
</dbReference>
<dbReference type="GO" id="GO:0046872">
    <property type="term" value="F:metal ion binding"/>
    <property type="evidence" value="ECO:0007669"/>
    <property type="project" value="UniProtKB-KW"/>
</dbReference>
<dbReference type="Pfam" id="PF00919">
    <property type="entry name" value="UPF0004"/>
    <property type="match status" value="1"/>
</dbReference>
<evidence type="ECO:0000259" key="13">
    <source>
        <dbReference type="PROSITE" id="PS51918"/>
    </source>
</evidence>
<feature type="region of interest" description="Disordered" evidence="9">
    <location>
        <begin position="310"/>
        <end position="374"/>
    </location>
</feature>
<dbReference type="PROSITE" id="PS01096">
    <property type="entry name" value="PPIC_PPIASE_1"/>
    <property type="match status" value="1"/>
</dbReference>
<evidence type="ECO:0000256" key="7">
    <source>
        <dbReference type="ARBA" id="ARBA00023014"/>
    </source>
</evidence>
<comment type="caution">
    <text evidence="14">The sequence shown here is derived from an EMBL/GenBank/DDBJ whole genome shotgun (WGS) entry which is preliminary data.</text>
</comment>
<evidence type="ECO:0000256" key="9">
    <source>
        <dbReference type="SAM" id="MobiDB-lite"/>
    </source>
</evidence>
<keyword evidence="8" id="KW-0413">Isomerase</keyword>
<dbReference type="InterPro" id="IPR006638">
    <property type="entry name" value="Elp3/MiaA/NifB-like_rSAM"/>
</dbReference>
<evidence type="ECO:0000259" key="11">
    <source>
        <dbReference type="PROSITE" id="PS50926"/>
    </source>
</evidence>
<feature type="domain" description="MTTase N-terminal" evidence="12">
    <location>
        <begin position="381"/>
        <end position="498"/>
    </location>
</feature>
<evidence type="ECO:0000313" key="15">
    <source>
        <dbReference type="Proteomes" id="UP000693970"/>
    </source>
</evidence>
<evidence type="ECO:0000259" key="10">
    <source>
        <dbReference type="PROSITE" id="PS50198"/>
    </source>
</evidence>
<dbReference type="NCBIfam" id="TIGR00089">
    <property type="entry name" value="MiaB/RimO family radical SAM methylthiotransferase"/>
    <property type="match status" value="1"/>
</dbReference>
<sequence>MKCTKKFLTRQLQDDDDDDDNDFLLTIMAKNYWSCCYDQIPWNKVLRTVVLLAAALVLLTDYRCLLVEQCIPYEIMRMRSTLFCDAFSPYTTGITTTRGRRQQESIHTNNNVKDYNKGRITITSCCCHHSNTRLFSSVPSTSVTTTTTTTTSTWFPTKIQQGIDYTTVVQSLYLRHIVVETKETAQLVMETQLSQDPTTFATLATQLSACPHTKHDGGIIGWVDTTNFIQPTTKDDGDDDDEDDEEDSNSMDSSLYFITSIIPKDVLTTLIQHHQPKTGDIHVIPSKSTNQIHIVKVEELWLRPIQVPKWQDKQQQPQPQQQQQQTTDSASSMETLRIGSHSGLNVQIPRTKRLKGQGTIPNTPSFVTSTISNNNNNDGQSTYLIQTNGCQMNVADSERLEGILQTQLGLQRTNDPNRADVLIVNTCSIREGAEKKLYDVLGPYRARKRAGESIAILITGCVAQQEGQKLLETLPEVDVVVGPQYIPHLGNVLQSIAQGHQLVLTEPMLIPDNYSQQQQQQQNNNNNNNSTGSDRSNLLGYNDDFSTKPIRGHSVRAWVNAIYGCNEHCSYCVVPATRGMEQSRSMESILQECLDLIQHQGYKEVTLLGQNIDAYGRDMVPKRTFADLLHYLNANIPNKARIRYVTSHPRYFSDRVIDAVATLDKVCECFHMPFQAGDNAVLKEMRRGYTYESYMKIIDKIRTAAPDAAITADVIVGFPGETEEAFQRTLDLMEAVHFDNLNSFAYSPRPNTEAALWQENQIPDDVKRERLARVQELAAKHAMERSQRYVGTTVEVLVEDTNPRSPQQVMGRTRQGRQVYFDGDIGELLGNFVDVEIVEARTWSLVGKRIH</sequence>
<evidence type="ECO:0000256" key="4">
    <source>
        <dbReference type="ARBA" id="ARBA00022691"/>
    </source>
</evidence>
<keyword evidence="4" id="KW-0949">S-adenosyl-L-methionine</keyword>
<evidence type="ECO:0000256" key="3">
    <source>
        <dbReference type="ARBA" id="ARBA00022485"/>
    </source>
</evidence>
<dbReference type="SFLD" id="SFLDG01082">
    <property type="entry name" value="B12-binding_domain_containing"/>
    <property type="match status" value="1"/>
</dbReference>
<dbReference type="HAMAP" id="MF_01864">
    <property type="entry name" value="tRNA_metthiotr_MiaB"/>
    <property type="match status" value="1"/>
</dbReference>
<feature type="compositionally biased region" description="Low complexity" evidence="9">
    <location>
        <begin position="516"/>
        <end position="529"/>
    </location>
</feature>
<comment type="cofactor">
    <cofactor evidence="1">
        <name>[4Fe-4S] cluster</name>
        <dbReference type="ChEBI" id="CHEBI:49883"/>
    </cofactor>
</comment>
<dbReference type="GO" id="GO:0051539">
    <property type="term" value="F:4 iron, 4 sulfur cluster binding"/>
    <property type="evidence" value="ECO:0007669"/>
    <property type="project" value="UniProtKB-KW"/>
</dbReference>
<feature type="region of interest" description="Disordered" evidence="9">
    <location>
        <begin position="514"/>
        <end position="539"/>
    </location>
</feature>
<feature type="compositionally biased region" description="Low complexity" evidence="9">
    <location>
        <begin position="314"/>
        <end position="325"/>
    </location>
</feature>
<keyword evidence="8" id="KW-0697">Rotamase</keyword>